<organism evidence="1 2">
    <name type="scientific">Mesobacillus selenatarsenatis (strain DSM 18680 / JCM 14380 / FERM P-15431 / SF-1)</name>
    <dbReference type="NCBI Taxonomy" id="1321606"/>
    <lineage>
        <taxon>Bacteria</taxon>
        <taxon>Bacillati</taxon>
        <taxon>Bacillota</taxon>
        <taxon>Bacilli</taxon>
        <taxon>Bacillales</taxon>
        <taxon>Bacillaceae</taxon>
        <taxon>Mesobacillus</taxon>
    </lineage>
</organism>
<dbReference type="EMBL" id="BASE01000043">
    <property type="protein sequence ID" value="GAM13849.1"/>
    <property type="molecule type" value="Genomic_DNA"/>
</dbReference>
<dbReference type="Pfam" id="PF07307">
    <property type="entry name" value="HEPPP_synt_1"/>
    <property type="match status" value="1"/>
</dbReference>
<keyword evidence="1" id="KW-0808">Transferase</keyword>
<dbReference type="GO" id="GO:0000010">
    <property type="term" value="F:heptaprenyl diphosphate synthase activity"/>
    <property type="evidence" value="ECO:0007669"/>
    <property type="project" value="UniProtKB-EC"/>
</dbReference>
<dbReference type="AlphaFoldDB" id="A0A0A8X3N5"/>
<comment type="caution">
    <text evidence="1">The sequence shown here is derived from an EMBL/GenBank/DDBJ whole genome shotgun (WGS) entry which is preliminary data.</text>
</comment>
<dbReference type="EC" id="2.5.1.30" evidence="1"/>
<protein>
    <submittedName>
        <fullName evidence="1">Heptaprenyl diphosphate synthase component I</fullName>
        <ecNumber evidence="1">2.5.1.30</ecNumber>
    </submittedName>
</protein>
<dbReference type="STRING" id="1321606.SAMD00020551_1996"/>
<keyword evidence="2" id="KW-1185">Reference proteome</keyword>
<accession>A0A0A8X3N5</accession>
<name>A0A0A8X3N5_MESS1</name>
<dbReference type="RefSeq" id="WP_041965670.1">
    <property type="nucleotide sequence ID" value="NZ_BASE01000043.1"/>
</dbReference>
<reference evidence="1 2" key="1">
    <citation type="submission" date="2013-06" db="EMBL/GenBank/DDBJ databases">
        <title>Whole genome shotgun sequence of Bacillus selenatarsenatis SF-1.</title>
        <authorList>
            <person name="Kuroda M."/>
            <person name="Sei K."/>
            <person name="Yamashita M."/>
            <person name="Ike M."/>
        </authorList>
    </citation>
    <scope>NUCLEOTIDE SEQUENCE [LARGE SCALE GENOMIC DNA]</scope>
    <source>
        <strain evidence="1 2">SF-1</strain>
    </source>
</reference>
<dbReference type="InterPro" id="IPR009920">
    <property type="entry name" value="HEPPP_synth_su1"/>
</dbReference>
<dbReference type="GO" id="GO:0009234">
    <property type="term" value="P:menaquinone biosynthetic process"/>
    <property type="evidence" value="ECO:0007669"/>
    <property type="project" value="InterPro"/>
</dbReference>
<proteinExistence type="predicted"/>
<evidence type="ECO:0000313" key="1">
    <source>
        <dbReference type="EMBL" id="GAM13849.1"/>
    </source>
</evidence>
<dbReference type="Proteomes" id="UP000031014">
    <property type="component" value="Unassembled WGS sequence"/>
</dbReference>
<dbReference type="Gene3D" id="1.20.120.1450">
    <property type="match status" value="1"/>
</dbReference>
<sequence>MIYLLDLQNKLDGTRELLLDKLSHPYLLEHIESPFIDDDRLLLLTSLLEQQEVNQERAKNYTVTAMLLQIALDTHEQVRNSQPGEDDEKHKRQQLTVLAGTYFSGLYYKLLADMDDIEMIKRLASGVKEVNEHKILLYQKEAEAIDKLMESVKLIESALLGKVADHFDAAEWFEFASNWLFVKRMLSEESKFIKSGSSFVFNALKKLALPKMDQNTSELSSEQQKYLLTICTKYIEFSMAKINTSLKKLPGMNSLLIERLDLIAGQHQTMSKKFAEEG</sequence>
<evidence type="ECO:0000313" key="2">
    <source>
        <dbReference type="Proteomes" id="UP000031014"/>
    </source>
</evidence>
<gene>
    <name evidence="1" type="ORF">SAMD00020551_1996</name>
</gene>